<dbReference type="EMBL" id="CP021330">
    <property type="protein sequence ID" value="AVX04465.1"/>
    <property type="molecule type" value="Genomic_DNA"/>
</dbReference>
<sequence>MYSYPKYEKKSRDFKFLSAIGYVRFIERMADSQLGEGLQSALARRLTAIAFILGATGIGIVSGLLVYATDQNWSMLPHFALLAIAVFIAWLSEAAMVIQVNRAMFKHFDERMEQIYLEAKARSHSLSVVIFAFSLFFAPALFLTIQNLDVAFAVYVAFAIPIWVVVASAQHIVLSWMLGASGEQSVEDDL</sequence>
<reference evidence="2 3" key="1">
    <citation type="submission" date="2017-05" db="EMBL/GenBank/DDBJ databases">
        <title>Genome Analysis of Maritalea myrionectae HL2708#5.</title>
        <authorList>
            <consortium name="Cotde Inc.-PKNU"/>
            <person name="Jang D."/>
            <person name="Oh H.-M."/>
        </authorList>
    </citation>
    <scope>NUCLEOTIDE SEQUENCE [LARGE SCALE GENOMIC DNA]</scope>
    <source>
        <strain evidence="2 3">HL2708#5</strain>
    </source>
</reference>
<dbReference type="AlphaFoldDB" id="A0A2R4MEU3"/>
<feature type="transmembrane region" description="Helical" evidence="1">
    <location>
        <begin position="126"/>
        <end position="146"/>
    </location>
</feature>
<feature type="transmembrane region" description="Helical" evidence="1">
    <location>
        <begin position="46"/>
        <end position="67"/>
    </location>
</feature>
<organism evidence="2 3">
    <name type="scientific">Maritalea myrionectae</name>
    <dbReference type="NCBI Taxonomy" id="454601"/>
    <lineage>
        <taxon>Bacteria</taxon>
        <taxon>Pseudomonadati</taxon>
        <taxon>Pseudomonadota</taxon>
        <taxon>Alphaproteobacteria</taxon>
        <taxon>Hyphomicrobiales</taxon>
        <taxon>Devosiaceae</taxon>
        <taxon>Maritalea</taxon>
    </lineage>
</organism>
<proteinExistence type="predicted"/>
<evidence type="ECO:0008006" key="4">
    <source>
        <dbReference type="Google" id="ProtNLM"/>
    </source>
</evidence>
<evidence type="ECO:0000313" key="2">
    <source>
        <dbReference type="EMBL" id="AVX04465.1"/>
    </source>
</evidence>
<evidence type="ECO:0000256" key="1">
    <source>
        <dbReference type="SAM" id="Phobius"/>
    </source>
</evidence>
<gene>
    <name evidence="2" type="ORF">MXMO3_01941</name>
</gene>
<keyword evidence="1" id="KW-1133">Transmembrane helix</keyword>
<feature type="transmembrane region" description="Helical" evidence="1">
    <location>
        <begin position="79"/>
        <end position="105"/>
    </location>
</feature>
<keyword evidence="3" id="KW-1185">Reference proteome</keyword>
<evidence type="ECO:0000313" key="3">
    <source>
        <dbReference type="Proteomes" id="UP000258927"/>
    </source>
</evidence>
<dbReference type="STRING" id="1122213.GCA_000423365_02241"/>
<protein>
    <recommendedName>
        <fullName evidence="4">DUF3278 domain-containing protein</fullName>
    </recommendedName>
</protein>
<dbReference type="Proteomes" id="UP000258927">
    <property type="component" value="Chromosome"/>
</dbReference>
<keyword evidence="1" id="KW-0812">Transmembrane</keyword>
<name>A0A2R4MEU3_9HYPH</name>
<dbReference type="KEGG" id="mmyr:MXMO3_01941"/>
<accession>A0A2R4MEU3</accession>
<keyword evidence="1" id="KW-0472">Membrane</keyword>
<feature type="transmembrane region" description="Helical" evidence="1">
    <location>
        <begin position="152"/>
        <end position="174"/>
    </location>
</feature>